<evidence type="ECO:0000313" key="2">
    <source>
        <dbReference type="Proteomes" id="UP000028492"/>
    </source>
</evidence>
<dbReference type="STRING" id="208439.AJAP_32220"/>
<gene>
    <name evidence="1" type="ORF">AJAP_32220</name>
</gene>
<reference evidence="1 2" key="1">
    <citation type="journal article" date="2014" name="J. Biotechnol.">
        <title>Complete genome sequence of the actinobacterium Amycolatopsis japonica MG417-CF17(T) (=DSM 44213T) producing (S,S)-N,N'-ethylenediaminedisuccinic acid.</title>
        <authorList>
            <person name="Stegmann E."/>
            <person name="Albersmeier A."/>
            <person name="Spohn M."/>
            <person name="Gert H."/>
            <person name="Weber T."/>
            <person name="Wohlleben W."/>
            <person name="Kalinowski J."/>
            <person name="Ruckert C."/>
        </authorList>
    </citation>
    <scope>NUCLEOTIDE SEQUENCE [LARGE SCALE GENOMIC DNA]</scope>
    <source>
        <strain evidence="2">MG417-CF17 (DSM 44213)</strain>
    </source>
</reference>
<dbReference type="HOGENOM" id="CLU_2520317_0_0_11"/>
<keyword evidence="2" id="KW-1185">Reference proteome</keyword>
<sequence>MSPLAGMNYVFRGSGRIPEQANRAVDDFRGMCVVPIGGELIVFGTVTEQRSVSRILCALEALGMRVDSVHRVRELPSRVFPIAR</sequence>
<dbReference type="KEGG" id="aja:AJAP_32220"/>
<accession>A0A075V252</accession>
<proteinExistence type="predicted"/>
<evidence type="ECO:0000313" key="1">
    <source>
        <dbReference type="EMBL" id="AIG79258.1"/>
    </source>
</evidence>
<dbReference type="EMBL" id="CP008953">
    <property type="protein sequence ID" value="AIG79258.1"/>
    <property type="molecule type" value="Genomic_DNA"/>
</dbReference>
<name>A0A075V252_9PSEU</name>
<dbReference type="RefSeq" id="WP_228694664.1">
    <property type="nucleotide sequence ID" value="NZ_CP008953.1"/>
</dbReference>
<protein>
    <submittedName>
        <fullName evidence="1">Uncharacterized protein</fullName>
    </submittedName>
</protein>
<dbReference type="AlphaFoldDB" id="A0A075V252"/>
<organism evidence="1 2">
    <name type="scientific">Amycolatopsis japonica</name>
    <dbReference type="NCBI Taxonomy" id="208439"/>
    <lineage>
        <taxon>Bacteria</taxon>
        <taxon>Bacillati</taxon>
        <taxon>Actinomycetota</taxon>
        <taxon>Actinomycetes</taxon>
        <taxon>Pseudonocardiales</taxon>
        <taxon>Pseudonocardiaceae</taxon>
        <taxon>Amycolatopsis</taxon>
        <taxon>Amycolatopsis japonica group</taxon>
    </lineage>
</organism>
<dbReference type="Proteomes" id="UP000028492">
    <property type="component" value="Chromosome"/>
</dbReference>